<dbReference type="PANTHER" id="PTHR23416:SF78">
    <property type="entry name" value="LIPOPOLYSACCHARIDE BIOSYNTHESIS O-ACETYL TRANSFERASE WBBJ-RELATED"/>
    <property type="match status" value="1"/>
</dbReference>
<dbReference type="InterPro" id="IPR001451">
    <property type="entry name" value="Hexapep"/>
</dbReference>
<dbReference type="CDD" id="cd04647">
    <property type="entry name" value="LbH_MAT_like"/>
    <property type="match status" value="1"/>
</dbReference>
<dbReference type="EMBL" id="BMNC01000015">
    <property type="protein sequence ID" value="GGN19964.1"/>
    <property type="molecule type" value="Genomic_DNA"/>
</dbReference>
<dbReference type="Proteomes" id="UP000597656">
    <property type="component" value="Unassembled WGS sequence"/>
</dbReference>
<organism evidence="1 2">
    <name type="scientific">Lentzea pudingi</name>
    <dbReference type="NCBI Taxonomy" id="1789439"/>
    <lineage>
        <taxon>Bacteria</taxon>
        <taxon>Bacillati</taxon>
        <taxon>Actinomycetota</taxon>
        <taxon>Actinomycetes</taxon>
        <taxon>Pseudonocardiales</taxon>
        <taxon>Pseudonocardiaceae</taxon>
        <taxon>Lentzea</taxon>
    </lineage>
</organism>
<dbReference type="Gene3D" id="2.160.10.10">
    <property type="entry name" value="Hexapeptide repeat proteins"/>
    <property type="match status" value="2"/>
</dbReference>
<accession>A0ABQ2IM94</accession>
<comment type="caution">
    <text evidence="1">The sequence shown here is derived from an EMBL/GenBank/DDBJ whole genome shotgun (WGS) entry which is preliminary data.</text>
</comment>
<sequence length="216" mass="22711">MQSEHAPVRGASNRGFLGYLNAYRLRALGAAIGAGTPIPLSTRIADPPRIKIGAGVAIQRNSTFDGTSPDRVSLIVGDHCRLKENIWCAAYGGRIEIGHNVLIGRNSIVHGHGGVTIGPWSMMGPGVMILSSEHGHFLTVDRTPFQLQTEAVAPVVIESNVWIGAGATVLPGVTIHSDVVIGAGAVVVKSLESGFVYAGVPAIRVAKIGHRLDQDF</sequence>
<dbReference type="InterPro" id="IPR011004">
    <property type="entry name" value="Trimer_LpxA-like_sf"/>
</dbReference>
<dbReference type="RefSeq" id="WP_189159285.1">
    <property type="nucleotide sequence ID" value="NZ_BMNC01000015.1"/>
</dbReference>
<reference evidence="2" key="1">
    <citation type="journal article" date="2019" name="Int. J. Syst. Evol. Microbiol.">
        <title>The Global Catalogue of Microorganisms (GCM) 10K type strain sequencing project: providing services to taxonomists for standard genome sequencing and annotation.</title>
        <authorList>
            <consortium name="The Broad Institute Genomics Platform"/>
            <consortium name="The Broad Institute Genome Sequencing Center for Infectious Disease"/>
            <person name="Wu L."/>
            <person name="Ma J."/>
        </authorList>
    </citation>
    <scope>NUCLEOTIDE SEQUENCE [LARGE SCALE GENOMIC DNA]</scope>
    <source>
        <strain evidence="2">CGMCC 4.7319</strain>
    </source>
</reference>
<evidence type="ECO:0000313" key="1">
    <source>
        <dbReference type="EMBL" id="GGN19964.1"/>
    </source>
</evidence>
<dbReference type="PANTHER" id="PTHR23416">
    <property type="entry name" value="SIALIC ACID SYNTHASE-RELATED"/>
    <property type="match status" value="1"/>
</dbReference>
<keyword evidence="2" id="KW-1185">Reference proteome</keyword>
<gene>
    <name evidence="1" type="ORF">GCM10011609_71400</name>
</gene>
<dbReference type="SUPFAM" id="SSF51161">
    <property type="entry name" value="Trimeric LpxA-like enzymes"/>
    <property type="match status" value="1"/>
</dbReference>
<dbReference type="InterPro" id="IPR051159">
    <property type="entry name" value="Hexapeptide_acetyltransf"/>
</dbReference>
<evidence type="ECO:0000313" key="2">
    <source>
        <dbReference type="Proteomes" id="UP000597656"/>
    </source>
</evidence>
<dbReference type="Pfam" id="PF14602">
    <property type="entry name" value="Hexapep_2"/>
    <property type="match status" value="1"/>
</dbReference>
<name>A0ABQ2IM94_9PSEU</name>
<proteinExistence type="predicted"/>
<dbReference type="Pfam" id="PF00132">
    <property type="entry name" value="Hexapep"/>
    <property type="match status" value="1"/>
</dbReference>
<protein>
    <recommendedName>
        <fullName evidence="3">Acetyltransferase (Isoleucine patch superfamily)</fullName>
    </recommendedName>
</protein>
<evidence type="ECO:0008006" key="3">
    <source>
        <dbReference type="Google" id="ProtNLM"/>
    </source>
</evidence>